<dbReference type="Proteomes" id="UP000790377">
    <property type="component" value="Unassembled WGS sequence"/>
</dbReference>
<keyword evidence="2" id="KW-1185">Reference proteome</keyword>
<protein>
    <submittedName>
        <fullName evidence="1">Uncharacterized protein</fullName>
    </submittedName>
</protein>
<comment type="caution">
    <text evidence="1">The sequence shown here is derived from an EMBL/GenBank/DDBJ whole genome shotgun (WGS) entry which is preliminary data.</text>
</comment>
<dbReference type="EMBL" id="MU267715">
    <property type="protein sequence ID" value="KAH7910385.1"/>
    <property type="molecule type" value="Genomic_DNA"/>
</dbReference>
<sequence length="75" mass="8345">MKRRWMTSALLTMSAAGTVSVNPKARTRTRSVVIASYVSVAREHINLVNAQDIRIFQPLLPFRSGASIHFSIGEM</sequence>
<gene>
    <name evidence="1" type="ORF">BJ138DRAFT_110749</name>
</gene>
<proteinExistence type="predicted"/>
<evidence type="ECO:0000313" key="2">
    <source>
        <dbReference type="Proteomes" id="UP000790377"/>
    </source>
</evidence>
<name>A0ACB8AAR3_9AGAM</name>
<evidence type="ECO:0000313" key="1">
    <source>
        <dbReference type="EMBL" id="KAH7910385.1"/>
    </source>
</evidence>
<accession>A0ACB8AAR3</accession>
<reference evidence="1" key="1">
    <citation type="journal article" date="2021" name="New Phytol.">
        <title>Evolutionary innovations through gain and loss of genes in the ectomycorrhizal Boletales.</title>
        <authorList>
            <person name="Wu G."/>
            <person name="Miyauchi S."/>
            <person name="Morin E."/>
            <person name="Kuo A."/>
            <person name="Drula E."/>
            <person name="Varga T."/>
            <person name="Kohler A."/>
            <person name="Feng B."/>
            <person name="Cao Y."/>
            <person name="Lipzen A."/>
            <person name="Daum C."/>
            <person name="Hundley H."/>
            <person name="Pangilinan J."/>
            <person name="Johnson J."/>
            <person name="Barry K."/>
            <person name="LaButti K."/>
            <person name="Ng V."/>
            <person name="Ahrendt S."/>
            <person name="Min B."/>
            <person name="Choi I.G."/>
            <person name="Park H."/>
            <person name="Plett J.M."/>
            <person name="Magnuson J."/>
            <person name="Spatafora J.W."/>
            <person name="Nagy L.G."/>
            <person name="Henrissat B."/>
            <person name="Grigoriev I.V."/>
            <person name="Yang Z.L."/>
            <person name="Xu J."/>
            <person name="Martin F.M."/>
        </authorList>
    </citation>
    <scope>NUCLEOTIDE SEQUENCE</scope>
    <source>
        <strain evidence="1">ATCC 28755</strain>
    </source>
</reference>
<organism evidence="1 2">
    <name type="scientific">Hygrophoropsis aurantiaca</name>
    <dbReference type="NCBI Taxonomy" id="72124"/>
    <lineage>
        <taxon>Eukaryota</taxon>
        <taxon>Fungi</taxon>
        <taxon>Dikarya</taxon>
        <taxon>Basidiomycota</taxon>
        <taxon>Agaricomycotina</taxon>
        <taxon>Agaricomycetes</taxon>
        <taxon>Agaricomycetidae</taxon>
        <taxon>Boletales</taxon>
        <taxon>Coniophorineae</taxon>
        <taxon>Hygrophoropsidaceae</taxon>
        <taxon>Hygrophoropsis</taxon>
    </lineage>
</organism>